<evidence type="ECO:0000313" key="2">
    <source>
        <dbReference type="Proteomes" id="UP001631993"/>
    </source>
</evidence>
<dbReference type="SUPFAM" id="SSF53474">
    <property type="entry name" value="alpha/beta-Hydrolases"/>
    <property type="match status" value="1"/>
</dbReference>
<gene>
    <name evidence="1" type="ORF">ACKI1S_29415</name>
</gene>
<reference evidence="1 2" key="1">
    <citation type="submission" date="2024-12" db="EMBL/GenBank/DDBJ databases">
        <title>Forecasting of Potato common scab and diversities of Pathogenic streptomyces spp. in china.</title>
        <authorList>
            <person name="Handique U."/>
            <person name="Wu J."/>
        </authorList>
    </citation>
    <scope>NUCLEOTIDE SEQUENCE [LARGE SCALE GENOMIC DNA]</scope>
    <source>
        <strain evidence="1 2">ZRIMU1585</strain>
    </source>
</reference>
<accession>A0ABW9IP32</accession>
<dbReference type="Proteomes" id="UP001631993">
    <property type="component" value="Unassembled WGS sequence"/>
</dbReference>
<dbReference type="InterPro" id="IPR029058">
    <property type="entry name" value="AB_hydrolase_fold"/>
</dbReference>
<keyword evidence="2" id="KW-1185">Reference proteome</keyword>
<comment type="caution">
    <text evidence="1">The sequence shown here is derived from an EMBL/GenBank/DDBJ whole genome shotgun (WGS) entry which is preliminary data.</text>
</comment>
<dbReference type="EMBL" id="JBJVNE010000015">
    <property type="protein sequence ID" value="MFM9650256.1"/>
    <property type="molecule type" value="Genomic_DNA"/>
</dbReference>
<dbReference type="RefSeq" id="WP_369277058.1">
    <property type="nucleotide sequence ID" value="NZ_JBJVMW010000039.1"/>
</dbReference>
<organism evidence="1 2">
    <name type="scientific">Streptomyces galilaeus</name>
    <dbReference type="NCBI Taxonomy" id="33899"/>
    <lineage>
        <taxon>Bacteria</taxon>
        <taxon>Bacillati</taxon>
        <taxon>Actinomycetota</taxon>
        <taxon>Actinomycetes</taxon>
        <taxon>Kitasatosporales</taxon>
        <taxon>Streptomycetaceae</taxon>
        <taxon>Streptomyces</taxon>
    </lineage>
</organism>
<name>A0ABW9IP32_STRGJ</name>
<evidence type="ECO:0000313" key="1">
    <source>
        <dbReference type="EMBL" id="MFM9650256.1"/>
    </source>
</evidence>
<proteinExistence type="predicted"/>
<sequence length="281" mass="31010">MKVLGIHGIGNLRDGKEPEIAVQLSELWARYLAEGGTTGSDVRVAYYADLLEDAGHQGEDGRLEDLTESESQFLADLFDQQELPEPAGVAQGWLTFLLRTQLQDIVASKACSPGVMEWFMVRLAREVCLYLQPSAAREAVQERVREAIVAHQPDVVIAHSLGSVIAYEVLHDCLDVQVPLLITLGSPLAMPKAVFHRLTPSPDKGRGEKPRAVHRWANLADPGDLIALPVKGISRRFDGVESDEHCSVHQTYRFHHVEQYLKTDKLARLLAGVPTGDEQPA</sequence>
<protein>
    <submittedName>
        <fullName evidence="1">Serine peptidase</fullName>
    </submittedName>
</protein>